<evidence type="ECO:0000313" key="9">
    <source>
        <dbReference type="Proteomes" id="UP000002516"/>
    </source>
</evidence>
<dbReference type="InterPro" id="IPR058626">
    <property type="entry name" value="MdtA-like_b-barrel"/>
</dbReference>
<dbReference type="Pfam" id="PF25876">
    <property type="entry name" value="HH_MFP_RND"/>
    <property type="match status" value="1"/>
</dbReference>
<evidence type="ECO:0000259" key="5">
    <source>
        <dbReference type="Pfam" id="PF25917"/>
    </source>
</evidence>
<dbReference type="Gene3D" id="2.40.50.100">
    <property type="match status" value="1"/>
</dbReference>
<keyword evidence="9" id="KW-1185">Reference proteome</keyword>
<dbReference type="InterPro" id="IPR006143">
    <property type="entry name" value="RND_pump_MFP"/>
</dbReference>
<dbReference type="EMBL" id="AE009442">
    <property type="protein sequence ID" value="AAO28652.1"/>
    <property type="molecule type" value="Genomic_DNA"/>
</dbReference>
<evidence type="ECO:0000313" key="8">
    <source>
        <dbReference type="EMBL" id="AAO28652.1"/>
    </source>
</evidence>
<gene>
    <name evidence="8" type="primary">acrA</name>
    <name evidence="8" type="ordered locus">PD_0784</name>
</gene>
<dbReference type="KEGG" id="xft:PD_0784"/>
<dbReference type="Pfam" id="PF25967">
    <property type="entry name" value="RND-MFP_C"/>
    <property type="match status" value="1"/>
</dbReference>
<evidence type="ECO:0000259" key="6">
    <source>
        <dbReference type="Pfam" id="PF25944"/>
    </source>
</evidence>
<feature type="region of interest" description="Disordered" evidence="3">
    <location>
        <begin position="377"/>
        <end position="408"/>
    </location>
</feature>
<dbReference type="HOGENOM" id="CLU_018816_2_1_6"/>
<dbReference type="Pfam" id="PF25917">
    <property type="entry name" value="BSH_RND"/>
    <property type="match status" value="1"/>
</dbReference>
<dbReference type="NCBIfam" id="TIGR01730">
    <property type="entry name" value="RND_mfp"/>
    <property type="match status" value="1"/>
</dbReference>
<dbReference type="GO" id="GO:0022857">
    <property type="term" value="F:transmembrane transporter activity"/>
    <property type="evidence" value="ECO:0007669"/>
    <property type="project" value="InterPro"/>
</dbReference>
<comment type="similarity">
    <text evidence="2">Belongs to the membrane fusion protein (MFP) (TC 8.A.1) family.</text>
</comment>
<evidence type="ECO:0000256" key="3">
    <source>
        <dbReference type="SAM" id="MobiDB-lite"/>
    </source>
</evidence>
<dbReference type="PANTHER" id="PTHR30158">
    <property type="entry name" value="ACRA/E-RELATED COMPONENT OF DRUG EFFLUX TRANSPORTER"/>
    <property type="match status" value="1"/>
</dbReference>
<dbReference type="Pfam" id="PF25944">
    <property type="entry name" value="Beta-barrel_RND"/>
    <property type="match status" value="1"/>
</dbReference>
<evidence type="ECO:0000259" key="7">
    <source>
        <dbReference type="Pfam" id="PF25967"/>
    </source>
</evidence>
<evidence type="ECO:0000256" key="2">
    <source>
        <dbReference type="ARBA" id="ARBA00009477"/>
    </source>
</evidence>
<sequence>MSDQLTTSEPFPMTVPLRVLGLVYTVLLALTACSKSEQPQMPTPEVSIVEAKPQTTPIQLDLVGRLSAYRSADVRARVAGILQKRIYTEGTEVKEGQPLFQIDPAPFQATLLEAQGRLAAAEATYKNAKIVADRARRLSPEQYISRSDVDNAEAAERTAAASVEQARAAMQSARINLNYANVTAPISGLAGQQRVTEGALVGSGSSTLLTTVDQIDPLYVNFSMSNDELMQLRQAQHQGSVQLSSDNTSTIDVLLSDGSKYPHQGTLDFSGATVDPSTGTVSLRAVLPNTDHLLMPGAFVTFKANLGQRNNTILLPGAGVQRDANSAYVLVIDKDGKVIRKNVTTTGMKDNQWLITAGLSSGDRVIVDGLQKVKEGAPAKGIPWKPDPISSSAHAAAKTPTHTAKTEQ</sequence>
<evidence type="ECO:0000259" key="4">
    <source>
        <dbReference type="Pfam" id="PF25876"/>
    </source>
</evidence>
<dbReference type="InterPro" id="IPR058625">
    <property type="entry name" value="MdtA-like_BSH"/>
</dbReference>
<dbReference type="GO" id="GO:0046677">
    <property type="term" value="P:response to antibiotic"/>
    <property type="evidence" value="ECO:0007669"/>
    <property type="project" value="TreeGrafter"/>
</dbReference>
<feature type="domain" description="Multidrug resistance protein MdtA-like barrel-sandwich hybrid" evidence="5">
    <location>
        <begin position="70"/>
        <end position="211"/>
    </location>
</feature>
<organism evidence="8 9">
    <name type="scientific">Xylella fastidiosa (strain Temecula1 / ATCC 700964)</name>
    <dbReference type="NCBI Taxonomy" id="183190"/>
    <lineage>
        <taxon>Bacteria</taxon>
        <taxon>Pseudomonadati</taxon>
        <taxon>Pseudomonadota</taxon>
        <taxon>Gammaproteobacteria</taxon>
        <taxon>Lysobacterales</taxon>
        <taxon>Lysobacteraceae</taxon>
        <taxon>Xylella</taxon>
    </lineage>
</organism>
<evidence type="ECO:0000256" key="1">
    <source>
        <dbReference type="ARBA" id="ARBA00004519"/>
    </source>
</evidence>
<protein>
    <submittedName>
        <fullName evidence="8">Precursor of drug resistance protein</fullName>
    </submittedName>
</protein>
<feature type="domain" description="Multidrug resistance protein MdtA-like beta-barrel" evidence="6">
    <location>
        <begin position="217"/>
        <end position="305"/>
    </location>
</feature>
<feature type="compositionally biased region" description="Low complexity" evidence="3">
    <location>
        <begin position="393"/>
        <end position="408"/>
    </location>
</feature>
<dbReference type="Gene3D" id="2.40.30.170">
    <property type="match status" value="1"/>
</dbReference>
<dbReference type="Proteomes" id="UP000002516">
    <property type="component" value="Chromosome"/>
</dbReference>
<dbReference type="GO" id="GO:0005886">
    <property type="term" value="C:plasma membrane"/>
    <property type="evidence" value="ECO:0007669"/>
    <property type="project" value="UniProtKB-SubCell"/>
</dbReference>
<dbReference type="SUPFAM" id="SSF111369">
    <property type="entry name" value="HlyD-like secretion proteins"/>
    <property type="match status" value="1"/>
</dbReference>
<proteinExistence type="inferred from homology"/>
<accession>Q87DA2</accession>
<dbReference type="Gene3D" id="1.10.287.470">
    <property type="entry name" value="Helix hairpin bin"/>
    <property type="match status" value="1"/>
</dbReference>
<reference evidence="8 9" key="1">
    <citation type="journal article" date="2003" name="J. Bacteriol.">
        <title>Comparative analyses of the complete genome sequences of Pierce's disease and citrus variegated chlorosis strains of Xylella fastidiosa.</title>
        <authorList>
            <person name="Van Sluys M.A."/>
            <person name="de Oliveira M.C."/>
            <person name="Monteiro-Vitorello C.B."/>
            <person name="Miyaki C.Y."/>
            <person name="Furlan L.R."/>
            <person name="Camargo L.E."/>
            <person name="da Silva A.C."/>
            <person name="Moon D.H."/>
            <person name="Takita M.A."/>
            <person name="Lemos E.G."/>
            <person name="Machado M.A."/>
            <person name="Ferro M.I."/>
            <person name="da Silva F.R."/>
            <person name="Goldman M.H."/>
            <person name="Goldman G.H."/>
            <person name="Lemos M.V."/>
            <person name="El-Dorry H."/>
            <person name="Tsai S.M."/>
            <person name="Carrer H."/>
            <person name="Carraro D.M."/>
            <person name="de Oliveira R.C."/>
            <person name="Nunes L.R."/>
            <person name="Siqueira W.J."/>
            <person name="Coutinho L.L."/>
            <person name="Kimura E.T."/>
            <person name="Ferro E.S."/>
            <person name="Harakava R."/>
            <person name="Kuramae E.E."/>
            <person name="Marino C.L."/>
            <person name="Giglioti E."/>
            <person name="Abreu I.L."/>
            <person name="Alves L.M."/>
            <person name="do Amaral A.M."/>
            <person name="Baia G.S."/>
            <person name="Blanco S.R."/>
            <person name="Brito M.S."/>
            <person name="Cannavan F.S."/>
            <person name="Celestino A.V."/>
            <person name="da Cunha A.F."/>
            <person name="Fenille R.C."/>
            <person name="Ferro J.A."/>
            <person name="Formighieri E.F."/>
            <person name="Kishi L.T."/>
            <person name="Leoni S.G."/>
            <person name="Oliveira A.R."/>
            <person name="Rosa V.E.Jr."/>
            <person name="Sassaki F.T."/>
            <person name="Sena J.A."/>
            <person name="de Souza A.A."/>
            <person name="Truffi D."/>
            <person name="Tsukumo F."/>
            <person name="Yanai G.M."/>
            <person name="Zaros L.G."/>
            <person name="Civerolo E.L."/>
            <person name="Simpson A.J."/>
            <person name="Almeida N.F.Jr."/>
            <person name="Setubal J.C."/>
            <person name="Kitajima J.P."/>
        </authorList>
    </citation>
    <scope>NUCLEOTIDE SEQUENCE [LARGE SCALE GENOMIC DNA]</scope>
    <source>
        <strain evidence="9">Temecula1 / ATCC 700964</strain>
    </source>
</reference>
<dbReference type="PANTHER" id="PTHR30158:SF3">
    <property type="entry name" value="MULTIDRUG EFFLUX PUMP SUBUNIT ACRA-RELATED"/>
    <property type="match status" value="1"/>
</dbReference>
<dbReference type="FunFam" id="2.40.420.20:FF:000001">
    <property type="entry name" value="Efflux RND transporter periplasmic adaptor subunit"/>
    <property type="match status" value="1"/>
</dbReference>
<feature type="domain" description="Multidrug resistance protein MdtA-like C-terminal permuted SH3" evidence="7">
    <location>
        <begin position="311"/>
        <end position="372"/>
    </location>
</feature>
<comment type="subcellular location">
    <subcellularLocation>
        <location evidence="1">Cell inner membrane</location>
        <topology evidence="1">Lipid-anchor</topology>
    </subcellularLocation>
</comment>
<dbReference type="InterPro" id="IPR058627">
    <property type="entry name" value="MdtA-like_C"/>
</dbReference>
<dbReference type="Gene3D" id="2.40.420.20">
    <property type="match status" value="1"/>
</dbReference>
<dbReference type="AlphaFoldDB" id="Q87DA2"/>
<name>Q87DA2_XYLFT</name>
<dbReference type="InterPro" id="IPR058624">
    <property type="entry name" value="MdtA-like_HH"/>
</dbReference>
<feature type="domain" description="Multidrug resistance protein MdtA-like alpha-helical hairpin" evidence="4">
    <location>
        <begin position="111"/>
        <end position="180"/>
    </location>
</feature>